<dbReference type="PANTHER" id="PTHR11472">
    <property type="entry name" value="DNA REPAIR DEAD HELICASE RAD3/XP-D SUBFAMILY MEMBER"/>
    <property type="match status" value="1"/>
</dbReference>
<dbReference type="Proteomes" id="UP001214854">
    <property type="component" value="Unassembled WGS sequence"/>
</dbReference>
<evidence type="ECO:0000256" key="3">
    <source>
        <dbReference type="ARBA" id="ARBA00022840"/>
    </source>
</evidence>
<reference evidence="6 7" key="1">
    <citation type="submission" date="2023-01" db="EMBL/GenBank/DDBJ databases">
        <title>Novel species of the genus Asticcacaulis isolated from rivers.</title>
        <authorList>
            <person name="Lu H."/>
        </authorList>
    </citation>
    <scope>NUCLEOTIDE SEQUENCE [LARGE SCALE GENOMIC DNA]</scope>
    <source>
        <strain evidence="6 7">BYS171W</strain>
    </source>
</reference>
<dbReference type="RefSeq" id="WP_272747297.1">
    <property type="nucleotide sequence ID" value="NZ_JAQQKX010000003.1"/>
</dbReference>
<evidence type="ECO:0000256" key="1">
    <source>
        <dbReference type="ARBA" id="ARBA00022741"/>
    </source>
</evidence>
<dbReference type="InterPro" id="IPR014013">
    <property type="entry name" value="Helic_SF1/SF2_ATP-bd_DinG/Rad3"/>
</dbReference>
<comment type="similarity">
    <text evidence="4">Belongs to the helicase family. DinG subfamily.</text>
</comment>
<dbReference type="SUPFAM" id="SSF52540">
    <property type="entry name" value="P-loop containing nucleoside triphosphate hydrolases"/>
    <property type="match status" value="1"/>
</dbReference>
<dbReference type="PROSITE" id="PS51193">
    <property type="entry name" value="HELICASE_ATP_BIND_2"/>
    <property type="match status" value="1"/>
</dbReference>
<dbReference type="InterPro" id="IPR006555">
    <property type="entry name" value="ATP-dep_Helicase_C"/>
</dbReference>
<evidence type="ECO:0000256" key="2">
    <source>
        <dbReference type="ARBA" id="ARBA00022801"/>
    </source>
</evidence>
<evidence type="ECO:0000256" key="4">
    <source>
        <dbReference type="ARBA" id="ARBA00038058"/>
    </source>
</evidence>
<dbReference type="SMART" id="SM00491">
    <property type="entry name" value="HELICc2"/>
    <property type="match status" value="1"/>
</dbReference>
<dbReference type="Pfam" id="PF13307">
    <property type="entry name" value="Helicase_C_2"/>
    <property type="match status" value="1"/>
</dbReference>
<keyword evidence="7" id="KW-1185">Reference proteome</keyword>
<dbReference type="Gene3D" id="3.40.50.300">
    <property type="entry name" value="P-loop containing nucleotide triphosphate hydrolases"/>
    <property type="match status" value="2"/>
</dbReference>
<dbReference type="InterPro" id="IPR045028">
    <property type="entry name" value="DinG/Rad3-like"/>
</dbReference>
<organism evidence="6 7">
    <name type="scientific">Asticcacaulis aquaticus</name>
    <dbReference type="NCBI Taxonomy" id="2984212"/>
    <lineage>
        <taxon>Bacteria</taxon>
        <taxon>Pseudomonadati</taxon>
        <taxon>Pseudomonadota</taxon>
        <taxon>Alphaproteobacteria</taxon>
        <taxon>Caulobacterales</taxon>
        <taxon>Caulobacteraceae</taxon>
        <taxon>Asticcacaulis</taxon>
    </lineage>
</organism>
<gene>
    <name evidence="6" type="ORF">PQU92_05990</name>
</gene>
<feature type="domain" description="Helicase ATP-binding" evidence="5">
    <location>
        <begin position="237"/>
        <end position="551"/>
    </location>
</feature>
<proteinExistence type="inferred from homology"/>
<keyword evidence="1" id="KW-0547">Nucleotide-binding</keyword>
<comment type="caution">
    <text evidence="6">The sequence shown here is derived from an EMBL/GenBank/DDBJ whole genome shotgun (WGS) entry which is preliminary data.</text>
</comment>
<dbReference type="PANTHER" id="PTHR11472:SF34">
    <property type="entry name" value="REGULATOR OF TELOMERE ELONGATION HELICASE 1"/>
    <property type="match status" value="1"/>
</dbReference>
<evidence type="ECO:0000313" key="6">
    <source>
        <dbReference type="EMBL" id="MDC7682817.1"/>
    </source>
</evidence>
<evidence type="ECO:0000259" key="5">
    <source>
        <dbReference type="PROSITE" id="PS51193"/>
    </source>
</evidence>
<keyword evidence="2" id="KW-0378">Hydrolase</keyword>
<dbReference type="InterPro" id="IPR027417">
    <property type="entry name" value="P-loop_NTPase"/>
</dbReference>
<evidence type="ECO:0000313" key="7">
    <source>
        <dbReference type="Proteomes" id="UP001214854"/>
    </source>
</evidence>
<protein>
    <submittedName>
        <fullName evidence="6">ATP-dependent DNA helicase</fullName>
    </submittedName>
</protein>
<keyword evidence="6" id="KW-0347">Helicase</keyword>
<accession>A0ABT5HRW9</accession>
<dbReference type="EMBL" id="JAQQKX010000003">
    <property type="protein sequence ID" value="MDC7682817.1"/>
    <property type="molecule type" value="Genomic_DNA"/>
</dbReference>
<sequence>MQSLWGLLFVAHNRYIARVNDFPDIEVPTAVPVPDASLRQFLPQQGFALLPSHAALSDGHIARRVGVPEAREAWGREGLLVANAPLIRQRLFNGRNHREAKHFDLLELFAFVRPAKFCAPSVAGVALAVGFTEPEGAEAQSAMVVQVALALGRELAEAPLAFRLMAKASLAYMQQQNWVWSPFVEAALNEKPVPEGYVAPPALEVWSLLEEWEDQAPAGDARQVSLSDDEITGGLGANLKRAGLAELRPEQQLFALRAKEIFAPKWASEQPNMLLLEAGTGTGKTLGYLSPAQVWAEKAQGRVWISTYTKALQKQIYHDTRALFDTEAEREAKVSIRKGRENYLCLLNFQERLAPLTQGPGEAIVAALVARWIVYSRDGDIVGGDFPTWLPSLLPPQSAAAIFGALNPANLVDRRGECIYSACAHYRTCFVEKSIRKSKSAQIIIANHALVMAQAAYDLREATKAADGQPTVEPESPGLSRLVFDEGHHVFEAADGAFSSELSGFEAAELRRWIRGNEGRGRRSRGLEQRLGDLLATREAAQEALKNLIRAAAALPAEGWSQRLTTRTQSGEMMQPVGPIEALLAAALKQIEVRGAESAAKSRFKPDAENGECEAHPCLPEVAEAASLAAKALQSIEAPLLALVRAMEDILTGEDDLDLAERTRLDGALRGLERRARMTLPAWRSLLQQLAYAEGDDPTAPSPFVDWFATVAHNGRLVDVGLHRHFVDPSVPLADYVLKPAHGVLMASATLSDSSQEEPFALARQRTGAAHLVMGAKSLRIASPFDYEAQARLFVVTDVPRDDPRVVAGAMKALFLASKGGALGLFTAIRRLKAVYEQLYRPLGEAGISLYAQHVDPLDVSDLISVFRSEQHSCLLGTDAVRDGIDVPGQALRLIAFDRIPWPRPDALHKARRAHFGAKLYDDALVRAKLAQAFGRLIRKADDRGVFVMLDSAAPTRLFASLPEGVVVQRCTLAEAIVAIEGFL</sequence>
<dbReference type="GO" id="GO:0004386">
    <property type="term" value="F:helicase activity"/>
    <property type="evidence" value="ECO:0007669"/>
    <property type="project" value="UniProtKB-KW"/>
</dbReference>
<name>A0ABT5HRW9_9CAUL</name>
<keyword evidence="3" id="KW-0067">ATP-binding</keyword>